<comment type="caution">
    <text evidence="1">The sequence shown here is derived from an EMBL/GenBank/DDBJ whole genome shotgun (WGS) entry which is preliminary data.</text>
</comment>
<reference evidence="1" key="2">
    <citation type="journal article" date="2023" name="Science">
        <title>Genomic signatures of disease resistance in endangered staghorn corals.</title>
        <authorList>
            <person name="Vollmer S.V."/>
            <person name="Selwyn J.D."/>
            <person name="Despard B.A."/>
            <person name="Roesel C.L."/>
        </authorList>
    </citation>
    <scope>NUCLEOTIDE SEQUENCE</scope>
    <source>
        <strain evidence="1">K2</strain>
    </source>
</reference>
<accession>A0AAD9Q6M1</accession>
<name>A0AAD9Q6M1_ACRCE</name>
<keyword evidence="2" id="KW-1185">Reference proteome</keyword>
<reference evidence="1" key="1">
    <citation type="journal article" date="2023" name="G3 (Bethesda)">
        <title>Whole genome assembly and annotation of the endangered Caribbean coral Acropora cervicornis.</title>
        <authorList>
            <person name="Selwyn J.D."/>
            <person name="Vollmer S.V."/>
        </authorList>
    </citation>
    <scope>NUCLEOTIDE SEQUENCE</scope>
    <source>
        <strain evidence="1">K2</strain>
    </source>
</reference>
<feature type="non-terminal residue" evidence="1">
    <location>
        <position position="1"/>
    </location>
</feature>
<evidence type="ECO:0000313" key="2">
    <source>
        <dbReference type="Proteomes" id="UP001249851"/>
    </source>
</evidence>
<proteinExistence type="predicted"/>
<dbReference type="EMBL" id="JARQWQ010000060">
    <property type="protein sequence ID" value="KAK2555757.1"/>
    <property type="molecule type" value="Genomic_DNA"/>
</dbReference>
<dbReference type="Proteomes" id="UP001249851">
    <property type="component" value="Unassembled WGS sequence"/>
</dbReference>
<sequence>MDIIEKVNSVSSWVRPVEVVPKPNGEIVERMAEIAENNQSHSLDNVRPAVSMVWHNRITETGLNYRQSEAVNSIRKVVN</sequence>
<gene>
    <name evidence="1" type="ORF">P5673_022338</name>
</gene>
<evidence type="ECO:0000313" key="1">
    <source>
        <dbReference type="EMBL" id="KAK2555757.1"/>
    </source>
</evidence>
<organism evidence="1 2">
    <name type="scientific">Acropora cervicornis</name>
    <name type="common">Staghorn coral</name>
    <dbReference type="NCBI Taxonomy" id="6130"/>
    <lineage>
        <taxon>Eukaryota</taxon>
        <taxon>Metazoa</taxon>
        <taxon>Cnidaria</taxon>
        <taxon>Anthozoa</taxon>
        <taxon>Hexacorallia</taxon>
        <taxon>Scleractinia</taxon>
        <taxon>Astrocoeniina</taxon>
        <taxon>Acroporidae</taxon>
        <taxon>Acropora</taxon>
    </lineage>
</organism>
<protein>
    <submittedName>
        <fullName evidence="1">Uncharacterized protein</fullName>
    </submittedName>
</protein>
<dbReference type="AlphaFoldDB" id="A0AAD9Q6M1"/>